<evidence type="ECO:0000256" key="2">
    <source>
        <dbReference type="ARBA" id="ARBA00034247"/>
    </source>
</evidence>
<dbReference type="AlphaFoldDB" id="A0A239PKJ8"/>
<comment type="catalytic activity">
    <reaction evidence="2">
        <text>2 GTP = 3',3'-c-di-GMP + 2 diphosphate</text>
        <dbReference type="Rhea" id="RHEA:24898"/>
        <dbReference type="ChEBI" id="CHEBI:33019"/>
        <dbReference type="ChEBI" id="CHEBI:37565"/>
        <dbReference type="ChEBI" id="CHEBI:58805"/>
        <dbReference type="EC" id="2.7.7.65"/>
    </reaction>
</comment>
<dbReference type="FunFam" id="3.30.70.270:FF:000001">
    <property type="entry name" value="Diguanylate cyclase domain protein"/>
    <property type="match status" value="1"/>
</dbReference>
<evidence type="ECO:0000256" key="3">
    <source>
        <dbReference type="SAM" id="Coils"/>
    </source>
</evidence>
<dbReference type="InterPro" id="IPR043128">
    <property type="entry name" value="Rev_trsase/Diguanyl_cyclase"/>
</dbReference>
<dbReference type="OrthoDB" id="9812260at2"/>
<dbReference type="Pfam" id="PF00990">
    <property type="entry name" value="GGDEF"/>
    <property type="match status" value="1"/>
</dbReference>
<evidence type="ECO:0000313" key="6">
    <source>
        <dbReference type="Proteomes" id="UP000198346"/>
    </source>
</evidence>
<dbReference type="PANTHER" id="PTHR45138:SF9">
    <property type="entry name" value="DIGUANYLATE CYCLASE DGCM-RELATED"/>
    <property type="match status" value="1"/>
</dbReference>
<dbReference type="GO" id="GO:0052621">
    <property type="term" value="F:diguanylate cyclase activity"/>
    <property type="evidence" value="ECO:0007669"/>
    <property type="project" value="UniProtKB-EC"/>
</dbReference>
<dbReference type="Proteomes" id="UP000198346">
    <property type="component" value="Unassembled WGS sequence"/>
</dbReference>
<dbReference type="InterPro" id="IPR050469">
    <property type="entry name" value="Diguanylate_Cyclase"/>
</dbReference>
<dbReference type="RefSeq" id="WP_159462410.1">
    <property type="nucleotide sequence ID" value="NZ_FZQA01000001.1"/>
</dbReference>
<dbReference type="GO" id="GO:0043709">
    <property type="term" value="P:cell adhesion involved in single-species biofilm formation"/>
    <property type="evidence" value="ECO:0007669"/>
    <property type="project" value="TreeGrafter"/>
</dbReference>
<dbReference type="EMBL" id="FZQA01000001">
    <property type="protein sequence ID" value="SNT68326.1"/>
    <property type="molecule type" value="Genomic_DNA"/>
</dbReference>
<feature type="domain" description="GGDEF" evidence="4">
    <location>
        <begin position="205"/>
        <end position="340"/>
    </location>
</feature>
<dbReference type="Gene3D" id="3.30.70.270">
    <property type="match status" value="1"/>
</dbReference>
<dbReference type="EC" id="2.7.7.65" evidence="1"/>
<dbReference type="PANTHER" id="PTHR45138">
    <property type="entry name" value="REGULATORY COMPONENTS OF SENSORY TRANSDUCTION SYSTEM"/>
    <property type="match status" value="1"/>
</dbReference>
<gene>
    <name evidence="5" type="ORF">SAMN06297382_0828</name>
</gene>
<dbReference type="GO" id="GO:0005886">
    <property type="term" value="C:plasma membrane"/>
    <property type="evidence" value="ECO:0007669"/>
    <property type="project" value="TreeGrafter"/>
</dbReference>
<keyword evidence="3" id="KW-0175">Coiled coil</keyword>
<dbReference type="NCBIfam" id="TIGR00254">
    <property type="entry name" value="GGDEF"/>
    <property type="match status" value="1"/>
</dbReference>
<dbReference type="InterPro" id="IPR029787">
    <property type="entry name" value="Nucleotide_cyclase"/>
</dbReference>
<evidence type="ECO:0000313" key="5">
    <source>
        <dbReference type="EMBL" id="SNT68326.1"/>
    </source>
</evidence>
<organism evidence="5 6">
    <name type="scientific">Amphiplicatus metriothermophilus</name>
    <dbReference type="NCBI Taxonomy" id="1519374"/>
    <lineage>
        <taxon>Bacteria</taxon>
        <taxon>Pseudomonadati</taxon>
        <taxon>Pseudomonadota</taxon>
        <taxon>Alphaproteobacteria</taxon>
        <taxon>Parvularculales</taxon>
        <taxon>Parvularculaceae</taxon>
        <taxon>Amphiplicatus</taxon>
    </lineage>
</organism>
<dbReference type="SMART" id="SM00267">
    <property type="entry name" value="GGDEF"/>
    <property type="match status" value="1"/>
</dbReference>
<keyword evidence="6" id="KW-1185">Reference proteome</keyword>
<sequence length="346" mass="38517">MTEQASLHEFAAEVLADLQRMSVAPLPECYEIWFLHKQNQNPYLSQEIEDRISRNLDITTDFLSSLYYKYCGFDHVRAAFDRHYEGVLVEVEGLQGVAKGLSDNANKFGSNIRTISKDVQGVTLGQAELKHFVNLLVETAANAARRNSELEEQLDAAAKKIGALKESIKEIEQDAHTDFLTKLCNRRAFDKAIREAIATAEKDGASLSLIVCDVDHFKNFNDSWGHHIGDQVLKYVASVLKKNTKGQDTVSRYGGEEFAIALPNTSLVNATGLAEHIRAAICRRRLVSKTTNEDLGVITMSFGVAEHRPGGTAERLFRDADAALYEAKKSGRNKVAAFERTLRRIA</sequence>
<evidence type="ECO:0000256" key="1">
    <source>
        <dbReference type="ARBA" id="ARBA00012528"/>
    </source>
</evidence>
<dbReference type="PROSITE" id="PS50887">
    <property type="entry name" value="GGDEF"/>
    <property type="match status" value="1"/>
</dbReference>
<dbReference type="InterPro" id="IPR000160">
    <property type="entry name" value="GGDEF_dom"/>
</dbReference>
<evidence type="ECO:0000259" key="4">
    <source>
        <dbReference type="PROSITE" id="PS50887"/>
    </source>
</evidence>
<proteinExistence type="predicted"/>
<name>A0A239PKJ8_9PROT</name>
<dbReference type="SUPFAM" id="SSF55073">
    <property type="entry name" value="Nucleotide cyclase"/>
    <property type="match status" value="1"/>
</dbReference>
<accession>A0A239PKJ8</accession>
<protein>
    <recommendedName>
        <fullName evidence="1">diguanylate cyclase</fullName>
        <ecNumber evidence="1">2.7.7.65</ecNumber>
    </recommendedName>
</protein>
<dbReference type="GO" id="GO:1902201">
    <property type="term" value="P:negative regulation of bacterial-type flagellum-dependent cell motility"/>
    <property type="evidence" value="ECO:0007669"/>
    <property type="project" value="TreeGrafter"/>
</dbReference>
<dbReference type="CDD" id="cd01949">
    <property type="entry name" value="GGDEF"/>
    <property type="match status" value="1"/>
</dbReference>
<feature type="coiled-coil region" evidence="3">
    <location>
        <begin position="133"/>
        <end position="174"/>
    </location>
</feature>
<reference evidence="5 6" key="1">
    <citation type="submission" date="2017-07" db="EMBL/GenBank/DDBJ databases">
        <authorList>
            <person name="Sun Z.S."/>
            <person name="Albrecht U."/>
            <person name="Echele G."/>
            <person name="Lee C.C."/>
        </authorList>
    </citation>
    <scope>NUCLEOTIDE SEQUENCE [LARGE SCALE GENOMIC DNA]</scope>
    <source>
        <strain evidence="5 6">CGMCC 1.12710</strain>
    </source>
</reference>